<proteinExistence type="predicted"/>
<accession>A0A133XKN9</accession>
<comment type="catalytic activity">
    <reaction evidence="1">
        <text>ATP + protein L-histidine = ADP + protein N-phospho-L-histidine.</text>
        <dbReference type="EC" id="2.7.13.3"/>
    </reaction>
</comment>
<evidence type="ECO:0000313" key="5">
    <source>
        <dbReference type="Proteomes" id="UP000070186"/>
    </source>
</evidence>
<dbReference type="Pfam" id="PF02518">
    <property type="entry name" value="HATPase_c"/>
    <property type="match status" value="1"/>
</dbReference>
<dbReference type="EC" id="2.7.13.3" evidence="2"/>
<evidence type="ECO:0000256" key="1">
    <source>
        <dbReference type="ARBA" id="ARBA00000085"/>
    </source>
</evidence>
<dbReference type="InterPro" id="IPR003594">
    <property type="entry name" value="HATPase_dom"/>
</dbReference>
<organism evidence="4 5">
    <name type="scientific">Dechloromonas denitrificans</name>
    <dbReference type="NCBI Taxonomy" id="281362"/>
    <lineage>
        <taxon>Bacteria</taxon>
        <taxon>Pseudomonadati</taxon>
        <taxon>Pseudomonadota</taxon>
        <taxon>Betaproteobacteria</taxon>
        <taxon>Rhodocyclales</taxon>
        <taxon>Azonexaceae</taxon>
        <taxon>Dechloromonas</taxon>
    </lineage>
</organism>
<feature type="domain" description="Histidine kinase" evidence="3">
    <location>
        <begin position="109"/>
        <end position="202"/>
    </location>
</feature>
<reference evidence="4 5" key="1">
    <citation type="submission" date="2015-12" db="EMBL/GenBank/DDBJ databases">
        <title>Nitrous oxide reduction kinetics distinguish bacteria harboring typical versus atypical NosZ.</title>
        <authorList>
            <person name="Yoon S."/>
            <person name="Nissen S."/>
            <person name="Park D."/>
            <person name="Sanford R.A."/>
            <person name="Loeffler F.E."/>
        </authorList>
    </citation>
    <scope>NUCLEOTIDE SEQUENCE [LARGE SCALE GENOMIC DNA]</scope>
    <source>
        <strain evidence="4 5">ATCC BAA-841</strain>
    </source>
</reference>
<dbReference type="InterPro" id="IPR004358">
    <property type="entry name" value="Sig_transdc_His_kin-like_C"/>
</dbReference>
<dbReference type="GO" id="GO:0016772">
    <property type="term" value="F:transferase activity, transferring phosphorus-containing groups"/>
    <property type="evidence" value="ECO:0007669"/>
    <property type="project" value="InterPro"/>
</dbReference>
<evidence type="ECO:0000313" key="4">
    <source>
        <dbReference type="EMBL" id="KXB31514.1"/>
    </source>
</evidence>
<name>A0A133XKN9_9RHOO</name>
<sequence length="202" mass="21518">MDKLLDILASGIHDAKNQMFVAESLIAATEAQHGISLGEARYAIEAAADRLSRTLAAYRLLRHSATPAVTPVIVSDLCAEVALAQKSHLARQNIELTVDCPLADEWPLDRDLVGDMLNNAVQNAGRFARRAVLLSARRDGDGLVLAVEDDGPGFASLPPAAGVGLTVAERLALLHVRQGRQGSLRLDNSASLGGARFELRLP</sequence>
<comment type="caution">
    <text evidence="4">The sequence shown here is derived from an EMBL/GenBank/DDBJ whole genome shotgun (WGS) entry which is preliminary data.</text>
</comment>
<gene>
    <name evidence="4" type="ORF">AT959_07605</name>
</gene>
<dbReference type="SUPFAM" id="SSF55874">
    <property type="entry name" value="ATPase domain of HSP90 chaperone/DNA topoisomerase II/histidine kinase"/>
    <property type="match status" value="1"/>
</dbReference>
<dbReference type="PRINTS" id="PR00344">
    <property type="entry name" value="BCTRLSENSOR"/>
</dbReference>
<dbReference type="InterPro" id="IPR005467">
    <property type="entry name" value="His_kinase_dom"/>
</dbReference>
<dbReference type="STRING" id="281362.AT959_07605"/>
<evidence type="ECO:0000259" key="3">
    <source>
        <dbReference type="PROSITE" id="PS50109"/>
    </source>
</evidence>
<dbReference type="Proteomes" id="UP000070186">
    <property type="component" value="Unassembled WGS sequence"/>
</dbReference>
<dbReference type="InterPro" id="IPR036890">
    <property type="entry name" value="HATPase_C_sf"/>
</dbReference>
<dbReference type="PROSITE" id="PS50109">
    <property type="entry name" value="HIS_KIN"/>
    <property type="match status" value="1"/>
</dbReference>
<protein>
    <recommendedName>
        <fullName evidence="2">histidine kinase</fullName>
        <ecNumber evidence="2">2.7.13.3</ecNumber>
    </recommendedName>
</protein>
<dbReference type="AlphaFoldDB" id="A0A133XKN9"/>
<dbReference type="Gene3D" id="3.30.565.10">
    <property type="entry name" value="Histidine kinase-like ATPase, C-terminal domain"/>
    <property type="match status" value="1"/>
</dbReference>
<keyword evidence="5" id="KW-1185">Reference proteome</keyword>
<dbReference type="EMBL" id="LODL01000013">
    <property type="protein sequence ID" value="KXB31514.1"/>
    <property type="molecule type" value="Genomic_DNA"/>
</dbReference>
<dbReference type="RefSeq" id="WP_066882240.1">
    <property type="nucleotide sequence ID" value="NZ_LODL01000013.1"/>
</dbReference>
<evidence type="ECO:0000256" key="2">
    <source>
        <dbReference type="ARBA" id="ARBA00012438"/>
    </source>
</evidence>